<organism evidence="2 3">
    <name type="scientific">Spirochaeta isovalerica</name>
    <dbReference type="NCBI Taxonomy" id="150"/>
    <lineage>
        <taxon>Bacteria</taxon>
        <taxon>Pseudomonadati</taxon>
        <taxon>Spirochaetota</taxon>
        <taxon>Spirochaetia</taxon>
        <taxon>Spirochaetales</taxon>
        <taxon>Spirochaetaceae</taxon>
        <taxon>Spirochaeta</taxon>
    </lineage>
</organism>
<dbReference type="AlphaFoldDB" id="A0A841RJC6"/>
<evidence type="ECO:0008006" key="4">
    <source>
        <dbReference type="Google" id="ProtNLM"/>
    </source>
</evidence>
<protein>
    <recommendedName>
        <fullName evidence="4">Lipoprotein</fullName>
    </recommendedName>
</protein>
<proteinExistence type="predicted"/>
<reference evidence="2 3" key="1">
    <citation type="submission" date="2020-08" db="EMBL/GenBank/DDBJ databases">
        <title>Genomic Encyclopedia of Type Strains, Phase IV (KMG-IV): sequencing the most valuable type-strain genomes for metagenomic binning, comparative biology and taxonomic classification.</title>
        <authorList>
            <person name="Goeker M."/>
        </authorList>
    </citation>
    <scope>NUCLEOTIDE SEQUENCE [LARGE SCALE GENOMIC DNA]</scope>
    <source>
        <strain evidence="2 3">DSM 2461</strain>
    </source>
</reference>
<dbReference type="Proteomes" id="UP000587760">
    <property type="component" value="Unassembled WGS sequence"/>
</dbReference>
<gene>
    <name evidence="2" type="ORF">HNR50_004309</name>
</gene>
<keyword evidence="3" id="KW-1185">Reference proteome</keyword>
<dbReference type="PROSITE" id="PS51257">
    <property type="entry name" value="PROKAR_LIPOPROTEIN"/>
    <property type="match status" value="1"/>
</dbReference>
<feature type="signal peptide" evidence="1">
    <location>
        <begin position="1"/>
        <end position="25"/>
    </location>
</feature>
<keyword evidence="1" id="KW-0732">Signal</keyword>
<feature type="chain" id="PRO_5032319535" description="Lipoprotein" evidence="1">
    <location>
        <begin position="26"/>
        <end position="137"/>
    </location>
</feature>
<accession>A0A841RJC6</accession>
<dbReference type="EMBL" id="JACHGJ010000014">
    <property type="protein sequence ID" value="MBB6482608.1"/>
    <property type="molecule type" value="Genomic_DNA"/>
</dbReference>
<comment type="caution">
    <text evidence="2">The sequence shown here is derived from an EMBL/GenBank/DDBJ whole genome shotgun (WGS) entry which is preliminary data.</text>
</comment>
<evidence type="ECO:0000313" key="3">
    <source>
        <dbReference type="Proteomes" id="UP000587760"/>
    </source>
</evidence>
<sequence>MKKIYLLFAVVAVLLFASCDGLSFSDGTITVSVSNISSIPDFDPGVSGIYFESYIGNDFIAGTKVLGFSGSDTSVPVGYPAHVFDGGDIVDVDVLVDIDGDDNLNTGDVYWLINYMRVTVDGDSIINVDNSDFELMN</sequence>
<evidence type="ECO:0000313" key="2">
    <source>
        <dbReference type="EMBL" id="MBB6482608.1"/>
    </source>
</evidence>
<name>A0A841RJC6_9SPIO</name>
<evidence type="ECO:0000256" key="1">
    <source>
        <dbReference type="SAM" id="SignalP"/>
    </source>
</evidence>